<name>A0ACC1NLP6_9HYPO</name>
<sequence>MEAFLQDSGIDYAVPLSNEFASLQQSYTGPHNNSQPSIITLPETAEHVSLIATHCIANKLQFVVRGGGHDLFGRFTSTAAVSIDLRKLNSTIVSEDKTFARVGGGATHTQVLTELAKYGLQAPVGICGDVGYASWCLVGGFGPYSSSYGIGSDQILGAKVVNANGDLVEADERLLRGLRGGGGSLAIVVELIVKVYPLQPVHAGVFVYSAGDLSQTVATFFSNYNELLMKYTELPRQLCIQPLVCPIGPFGVVTACLLIWNGEATAETFNWIDYVAGLAPLMPGLPEARSLVNLTTAHLFCIYMTEMLPRSVVGTAQAVSVKEYSPQVVEVLAKLTGALPEGFAGGFNIHTLRAESPSCSASVPDSVVPYRIPQAIFEIAGFASEEVFAGGCVEWAAELRKQLIETDAALPASYLALTAPEFIDLDKIYGKERLENLRRIKSEVDPNGVFANTVPRLV</sequence>
<organism evidence="1 2">
    <name type="scientific">Zarea fungicola</name>
    <dbReference type="NCBI Taxonomy" id="93591"/>
    <lineage>
        <taxon>Eukaryota</taxon>
        <taxon>Fungi</taxon>
        <taxon>Dikarya</taxon>
        <taxon>Ascomycota</taxon>
        <taxon>Pezizomycotina</taxon>
        <taxon>Sordariomycetes</taxon>
        <taxon>Hypocreomycetidae</taxon>
        <taxon>Hypocreales</taxon>
        <taxon>Cordycipitaceae</taxon>
        <taxon>Zarea</taxon>
    </lineage>
</organism>
<protein>
    <submittedName>
        <fullName evidence="1">Uncharacterized protein</fullName>
    </submittedName>
</protein>
<comment type="caution">
    <text evidence="1">The sequence shown here is derived from an EMBL/GenBank/DDBJ whole genome shotgun (WGS) entry which is preliminary data.</text>
</comment>
<accession>A0ACC1NLP6</accession>
<proteinExistence type="predicted"/>
<reference evidence="1" key="1">
    <citation type="submission" date="2022-08" db="EMBL/GenBank/DDBJ databases">
        <title>Genome Sequence of Lecanicillium fungicola.</title>
        <authorList>
            <person name="Buettner E."/>
        </authorList>
    </citation>
    <scope>NUCLEOTIDE SEQUENCE</scope>
    <source>
        <strain evidence="1">Babe33</strain>
    </source>
</reference>
<keyword evidence="2" id="KW-1185">Reference proteome</keyword>
<dbReference type="Proteomes" id="UP001143910">
    <property type="component" value="Unassembled WGS sequence"/>
</dbReference>
<evidence type="ECO:0000313" key="2">
    <source>
        <dbReference type="Proteomes" id="UP001143910"/>
    </source>
</evidence>
<evidence type="ECO:0000313" key="1">
    <source>
        <dbReference type="EMBL" id="KAJ2979994.1"/>
    </source>
</evidence>
<dbReference type="EMBL" id="JANJQO010000235">
    <property type="protein sequence ID" value="KAJ2979994.1"/>
    <property type="molecule type" value="Genomic_DNA"/>
</dbReference>
<gene>
    <name evidence="1" type="ORF">NQ176_g2914</name>
</gene>